<dbReference type="AlphaFoldDB" id="A0A2J6T0I0"/>
<dbReference type="OrthoDB" id="5337545at2759"/>
<feature type="compositionally biased region" description="Low complexity" evidence="1">
    <location>
        <begin position="13"/>
        <end position="37"/>
    </location>
</feature>
<proteinExistence type="predicted"/>
<dbReference type="GeneID" id="36588989"/>
<name>A0A2J6T0I0_9HELO</name>
<accession>A0A2J6T0I0</accession>
<feature type="compositionally biased region" description="Polar residues" evidence="1">
    <location>
        <begin position="38"/>
        <end position="67"/>
    </location>
</feature>
<dbReference type="RefSeq" id="XP_024733430.1">
    <property type="nucleotide sequence ID" value="XM_024880912.1"/>
</dbReference>
<gene>
    <name evidence="2" type="ORF">K444DRAFT_616354</name>
</gene>
<feature type="region of interest" description="Disordered" evidence="1">
    <location>
        <begin position="1"/>
        <end position="119"/>
    </location>
</feature>
<dbReference type="Proteomes" id="UP000235371">
    <property type="component" value="Unassembled WGS sequence"/>
</dbReference>
<feature type="compositionally biased region" description="Low complexity" evidence="1">
    <location>
        <begin position="68"/>
        <end position="83"/>
    </location>
</feature>
<reference evidence="2 3" key="1">
    <citation type="submission" date="2016-04" db="EMBL/GenBank/DDBJ databases">
        <title>A degradative enzymes factory behind the ericoid mycorrhizal symbiosis.</title>
        <authorList>
            <consortium name="DOE Joint Genome Institute"/>
            <person name="Martino E."/>
            <person name="Morin E."/>
            <person name="Grelet G."/>
            <person name="Kuo A."/>
            <person name="Kohler A."/>
            <person name="Daghino S."/>
            <person name="Barry K."/>
            <person name="Choi C."/>
            <person name="Cichocki N."/>
            <person name="Clum A."/>
            <person name="Copeland A."/>
            <person name="Hainaut M."/>
            <person name="Haridas S."/>
            <person name="Labutti K."/>
            <person name="Lindquist E."/>
            <person name="Lipzen A."/>
            <person name="Khouja H.-R."/>
            <person name="Murat C."/>
            <person name="Ohm R."/>
            <person name="Olson A."/>
            <person name="Spatafora J."/>
            <person name="Veneault-Fourrey C."/>
            <person name="Henrissat B."/>
            <person name="Grigoriev I."/>
            <person name="Martin F."/>
            <person name="Perotto S."/>
        </authorList>
    </citation>
    <scope>NUCLEOTIDE SEQUENCE [LARGE SCALE GENOMIC DNA]</scope>
    <source>
        <strain evidence="2 3">E</strain>
    </source>
</reference>
<dbReference type="EMBL" id="KZ613848">
    <property type="protein sequence ID" value="PMD56526.1"/>
    <property type="molecule type" value="Genomic_DNA"/>
</dbReference>
<dbReference type="STRING" id="1095630.A0A2J6T0I0"/>
<evidence type="ECO:0000313" key="2">
    <source>
        <dbReference type="EMBL" id="PMD56526.1"/>
    </source>
</evidence>
<feature type="compositionally biased region" description="Polar residues" evidence="1">
    <location>
        <begin position="86"/>
        <end position="96"/>
    </location>
</feature>
<protein>
    <submittedName>
        <fullName evidence="2">Uncharacterized protein</fullName>
    </submittedName>
</protein>
<evidence type="ECO:0000313" key="3">
    <source>
        <dbReference type="Proteomes" id="UP000235371"/>
    </source>
</evidence>
<keyword evidence="3" id="KW-1185">Reference proteome</keyword>
<evidence type="ECO:0000256" key="1">
    <source>
        <dbReference type="SAM" id="MobiDB-lite"/>
    </source>
</evidence>
<organism evidence="2 3">
    <name type="scientific">Hyaloscypha bicolor E</name>
    <dbReference type="NCBI Taxonomy" id="1095630"/>
    <lineage>
        <taxon>Eukaryota</taxon>
        <taxon>Fungi</taxon>
        <taxon>Dikarya</taxon>
        <taxon>Ascomycota</taxon>
        <taxon>Pezizomycotina</taxon>
        <taxon>Leotiomycetes</taxon>
        <taxon>Helotiales</taxon>
        <taxon>Hyaloscyphaceae</taxon>
        <taxon>Hyaloscypha</taxon>
        <taxon>Hyaloscypha bicolor</taxon>
    </lineage>
</organism>
<dbReference type="InParanoid" id="A0A2J6T0I0"/>
<sequence>MSDGNGNGKGKSRAPPQEAEEAPSSNEPSNSQSLSSRITASATGLTRSAFTAPTANELRNQATTALTNSGKGQSIGSNSNGGSAWAESSKTAQQAIHGQASGVGSAGLRTGHHEQHIQQSENEFSSFLDAIDSFTPSENLGAAPGRGLEDVLEEDAWERSQSSHLHNWRAPERTVAEQEARDGEEVLAILSSPAGLEQLEAPLEDQDDDWGLSQEQLMQIRAMAREIFHPAEPHASVATDHPLNLRPSFEGETMEAREHWREQWEGVLTRYTDEVWGGLLPLVKQARQEIEEMGSEGSVKEKPTALRRLESILGHLQKR</sequence>